<proteinExistence type="predicted"/>
<accession>A0A4Z2GKR2</accession>
<organism evidence="1 2">
    <name type="scientific">Liparis tanakae</name>
    <name type="common">Tanaka's snailfish</name>
    <dbReference type="NCBI Taxonomy" id="230148"/>
    <lineage>
        <taxon>Eukaryota</taxon>
        <taxon>Metazoa</taxon>
        <taxon>Chordata</taxon>
        <taxon>Craniata</taxon>
        <taxon>Vertebrata</taxon>
        <taxon>Euteleostomi</taxon>
        <taxon>Actinopterygii</taxon>
        <taxon>Neopterygii</taxon>
        <taxon>Teleostei</taxon>
        <taxon>Neoteleostei</taxon>
        <taxon>Acanthomorphata</taxon>
        <taxon>Eupercaria</taxon>
        <taxon>Perciformes</taxon>
        <taxon>Cottioidei</taxon>
        <taxon>Cottales</taxon>
        <taxon>Liparidae</taxon>
        <taxon>Liparis</taxon>
    </lineage>
</organism>
<dbReference type="AlphaFoldDB" id="A0A4Z2GKR2"/>
<evidence type="ECO:0000313" key="1">
    <source>
        <dbReference type="EMBL" id="TNN53909.1"/>
    </source>
</evidence>
<evidence type="ECO:0000313" key="2">
    <source>
        <dbReference type="Proteomes" id="UP000314294"/>
    </source>
</evidence>
<keyword evidence="2" id="KW-1185">Reference proteome</keyword>
<dbReference type="Proteomes" id="UP000314294">
    <property type="component" value="Unassembled WGS sequence"/>
</dbReference>
<sequence>MDFENLPRKYMFNLGGAESNKRLYENTAHVVQEALILLLVSVVLCVPPLDLQQVGGRARPPEGARHLHVLAAVRGDVTGNLGEES</sequence>
<protein>
    <submittedName>
        <fullName evidence="1">Uncharacterized protein</fullName>
    </submittedName>
</protein>
<name>A0A4Z2GKR2_9TELE</name>
<reference evidence="1 2" key="1">
    <citation type="submission" date="2019-03" db="EMBL/GenBank/DDBJ databases">
        <title>First draft genome of Liparis tanakae, snailfish: a comprehensive survey of snailfish specific genes.</title>
        <authorList>
            <person name="Kim W."/>
            <person name="Song I."/>
            <person name="Jeong J.-H."/>
            <person name="Kim D."/>
            <person name="Kim S."/>
            <person name="Ryu S."/>
            <person name="Song J.Y."/>
            <person name="Lee S.K."/>
        </authorList>
    </citation>
    <scope>NUCLEOTIDE SEQUENCE [LARGE SCALE GENOMIC DNA]</scope>
    <source>
        <tissue evidence="1">Muscle</tissue>
    </source>
</reference>
<dbReference type="EMBL" id="SRLO01000502">
    <property type="protein sequence ID" value="TNN53909.1"/>
    <property type="molecule type" value="Genomic_DNA"/>
</dbReference>
<gene>
    <name evidence="1" type="ORF">EYF80_035886</name>
</gene>
<comment type="caution">
    <text evidence="1">The sequence shown here is derived from an EMBL/GenBank/DDBJ whole genome shotgun (WGS) entry which is preliminary data.</text>
</comment>